<evidence type="ECO:0000256" key="1">
    <source>
        <dbReference type="ARBA" id="ARBA00004141"/>
    </source>
</evidence>
<keyword evidence="4 6" id="KW-0472">Membrane</keyword>
<feature type="region of interest" description="Disordered" evidence="5">
    <location>
        <begin position="150"/>
        <end position="172"/>
    </location>
</feature>
<dbReference type="AlphaFoldDB" id="A0A3N4LVD4"/>
<feature type="region of interest" description="Disordered" evidence="5">
    <location>
        <begin position="453"/>
        <end position="546"/>
    </location>
</feature>
<keyword evidence="3 6" id="KW-1133">Transmembrane helix</keyword>
<keyword evidence="2 6" id="KW-0812">Transmembrane</keyword>
<feature type="transmembrane region" description="Helical" evidence="6">
    <location>
        <begin position="212"/>
        <end position="232"/>
    </location>
</feature>
<feature type="region of interest" description="Disordered" evidence="5">
    <location>
        <begin position="593"/>
        <end position="664"/>
    </location>
</feature>
<evidence type="ECO:0000256" key="2">
    <source>
        <dbReference type="ARBA" id="ARBA00022692"/>
    </source>
</evidence>
<feature type="transmembrane region" description="Helical" evidence="6">
    <location>
        <begin position="342"/>
        <end position="361"/>
    </location>
</feature>
<feature type="compositionally biased region" description="Basic residues" evidence="5">
    <location>
        <begin position="480"/>
        <end position="490"/>
    </location>
</feature>
<dbReference type="InterPro" id="IPR008521">
    <property type="entry name" value="Mg_trans_NIPA"/>
</dbReference>
<dbReference type="SUPFAM" id="SSF103481">
    <property type="entry name" value="Multidrug resistance efflux transporter EmrE"/>
    <property type="match status" value="1"/>
</dbReference>
<dbReference type="GO" id="GO:0016020">
    <property type="term" value="C:membrane"/>
    <property type="evidence" value="ECO:0007669"/>
    <property type="project" value="UniProtKB-SubCell"/>
</dbReference>
<evidence type="ECO:0000256" key="4">
    <source>
        <dbReference type="ARBA" id="ARBA00023136"/>
    </source>
</evidence>
<evidence type="ECO:0000256" key="6">
    <source>
        <dbReference type="SAM" id="Phobius"/>
    </source>
</evidence>
<name>A0A3N4LVD4_9PEZI</name>
<feature type="compositionally biased region" description="Basic and acidic residues" evidence="5">
    <location>
        <begin position="612"/>
        <end position="621"/>
    </location>
</feature>
<accession>A0A3N4LVD4</accession>
<dbReference type="InterPro" id="IPR037185">
    <property type="entry name" value="EmrE-like"/>
</dbReference>
<evidence type="ECO:0000313" key="7">
    <source>
        <dbReference type="EMBL" id="RPB26856.1"/>
    </source>
</evidence>
<feature type="transmembrane region" description="Helical" evidence="6">
    <location>
        <begin position="373"/>
        <end position="392"/>
    </location>
</feature>
<evidence type="ECO:0000256" key="3">
    <source>
        <dbReference type="ARBA" id="ARBA00022989"/>
    </source>
</evidence>
<evidence type="ECO:0000256" key="5">
    <source>
        <dbReference type="SAM" id="MobiDB-lite"/>
    </source>
</evidence>
<dbReference type="InParanoid" id="A0A3N4LVD4"/>
<reference evidence="7 8" key="1">
    <citation type="journal article" date="2018" name="Nat. Ecol. Evol.">
        <title>Pezizomycetes genomes reveal the molecular basis of ectomycorrhizal truffle lifestyle.</title>
        <authorList>
            <person name="Murat C."/>
            <person name="Payen T."/>
            <person name="Noel B."/>
            <person name="Kuo A."/>
            <person name="Morin E."/>
            <person name="Chen J."/>
            <person name="Kohler A."/>
            <person name="Krizsan K."/>
            <person name="Balestrini R."/>
            <person name="Da Silva C."/>
            <person name="Montanini B."/>
            <person name="Hainaut M."/>
            <person name="Levati E."/>
            <person name="Barry K.W."/>
            <person name="Belfiori B."/>
            <person name="Cichocki N."/>
            <person name="Clum A."/>
            <person name="Dockter R.B."/>
            <person name="Fauchery L."/>
            <person name="Guy J."/>
            <person name="Iotti M."/>
            <person name="Le Tacon F."/>
            <person name="Lindquist E.A."/>
            <person name="Lipzen A."/>
            <person name="Malagnac F."/>
            <person name="Mello A."/>
            <person name="Molinier V."/>
            <person name="Miyauchi S."/>
            <person name="Poulain J."/>
            <person name="Riccioni C."/>
            <person name="Rubini A."/>
            <person name="Sitrit Y."/>
            <person name="Splivallo R."/>
            <person name="Traeger S."/>
            <person name="Wang M."/>
            <person name="Zifcakova L."/>
            <person name="Wipf D."/>
            <person name="Zambonelli A."/>
            <person name="Paolocci F."/>
            <person name="Nowrousian M."/>
            <person name="Ottonello S."/>
            <person name="Baldrian P."/>
            <person name="Spatafora J.W."/>
            <person name="Henrissat B."/>
            <person name="Nagy L.G."/>
            <person name="Aury J.M."/>
            <person name="Wincker P."/>
            <person name="Grigoriev I.V."/>
            <person name="Bonfante P."/>
            <person name="Martin F.M."/>
        </authorList>
    </citation>
    <scope>NUCLEOTIDE SEQUENCE [LARGE SCALE GENOMIC DNA]</scope>
    <source>
        <strain evidence="7 8">ATCC MYA-4762</strain>
    </source>
</reference>
<dbReference type="OrthoDB" id="165382at2759"/>
<dbReference type="PANTHER" id="PTHR12570:SF65">
    <property type="entry name" value="MAGNESIUM TRANSPORTER NIPA9-RELATED"/>
    <property type="match status" value="1"/>
</dbReference>
<proteinExistence type="predicted"/>
<comment type="subcellular location">
    <subcellularLocation>
        <location evidence="1">Membrane</location>
        <topology evidence="1">Multi-pass membrane protein</topology>
    </subcellularLocation>
</comment>
<feature type="transmembrane region" description="Helical" evidence="6">
    <location>
        <begin position="279"/>
        <end position="297"/>
    </location>
</feature>
<dbReference type="Pfam" id="PF05653">
    <property type="entry name" value="Mg_trans_NIPA"/>
    <property type="match status" value="1"/>
</dbReference>
<protein>
    <submittedName>
        <fullName evidence="7">DUF803-domain-containing protein</fullName>
    </submittedName>
</protein>
<dbReference type="Proteomes" id="UP000267821">
    <property type="component" value="Unassembled WGS sequence"/>
</dbReference>
<keyword evidence="8" id="KW-1185">Reference proteome</keyword>
<dbReference type="GO" id="GO:0015095">
    <property type="term" value="F:magnesium ion transmembrane transporter activity"/>
    <property type="evidence" value="ECO:0007669"/>
    <property type="project" value="InterPro"/>
</dbReference>
<feature type="transmembrane region" description="Helical" evidence="6">
    <location>
        <begin position="65"/>
        <end position="87"/>
    </location>
</feature>
<feature type="transmembrane region" description="Helical" evidence="6">
    <location>
        <begin position="186"/>
        <end position="206"/>
    </location>
</feature>
<sequence>MIDGAVGTSHYLGRQSVFSSLSPTTIPPTPTPGGIYSNSTDLASNIQWILSLMGSDGGEDEAKRWSSFIGIIVAISGNVLISLALNVQKYAHIRLRREKTQRKRLLRRRRKEQEWKRALAGMGSAGQPGTGRVNMVGEEMANDRIGQLGGDVTPEDQGPENTNEHSNLVGGRNSENGDQMYLHSPWWWLGLVLMTVGECGNFLAYGFAPASIVSPLGVVALISNCIIAPLMLKEPFRGRDFVGVGVSIAGAVIVVMSSAAEEVKLGPDEILEAISRTAFEVYFGVTCVMIGALMYVSQRYGSKSIAIDLGLVALFGGYTVLSTKGISSLLTTSLYHIFTMPIAYLFAVILISTAVLQIKYVNRALQRFDSTQVIPTQFVLFTLSVIIGSGILYRDFEQIGSDRLTKFIFGCGFTFWGVYLITSGRVTKEEEEDDQFAEEGYIGLLEGEEISEVSSQNGSVGRQRGAVSIGADGTASPRTARARPKVRRYQSSHSVAITDLPESDITETSPLLEHHTDYHDSPPSSPARASFSYSSTNLTTSTTAPQRHSISLVPGPIVLGYQLKAVVADHVGPAVLQNTAKRAVRKVKSRTLDMPLPPRTAPGSSCGLGEGSSRRTFKEPDSVGSEDESVFEVERGEDTRKSKGRGRSSSLHLVMDYVKESSTK</sequence>
<gene>
    <name evidence="7" type="ORF">L211DRAFT_804459</name>
</gene>
<organism evidence="7 8">
    <name type="scientific">Terfezia boudieri ATCC MYA-4762</name>
    <dbReference type="NCBI Taxonomy" id="1051890"/>
    <lineage>
        <taxon>Eukaryota</taxon>
        <taxon>Fungi</taxon>
        <taxon>Dikarya</taxon>
        <taxon>Ascomycota</taxon>
        <taxon>Pezizomycotina</taxon>
        <taxon>Pezizomycetes</taxon>
        <taxon>Pezizales</taxon>
        <taxon>Pezizaceae</taxon>
        <taxon>Terfezia</taxon>
    </lineage>
</organism>
<dbReference type="PANTHER" id="PTHR12570">
    <property type="match status" value="1"/>
</dbReference>
<feature type="compositionally biased region" description="Low complexity" evidence="5">
    <location>
        <begin position="526"/>
        <end position="543"/>
    </location>
</feature>
<evidence type="ECO:0000313" key="8">
    <source>
        <dbReference type="Proteomes" id="UP000267821"/>
    </source>
</evidence>
<feature type="compositionally biased region" description="Basic and acidic residues" evidence="5">
    <location>
        <begin position="632"/>
        <end position="641"/>
    </location>
</feature>
<feature type="transmembrane region" description="Helical" evidence="6">
    <location>
        <begin position="241"/>
        <end position="259"/>
    </location>
</feature>
<dbReference type="EMBL" id="ML121533">
    <property type="protein sequence ID" value="RPB26856.1"/>
    <property type="molecule type" value="Genomic_DNA"/>
</dbReference>
<feature type="transmembrane region" description="Helical" evidence="6">
    <location>
        <begin position="309"/>
        <end position="330"/>
    </location>
</feature>